<feature type="compositionally biased region" description="Polar residues" evidence="1">
    <location>
        <begin position="1"/>
        <end position="13"/>
    </location>
</feature>
<feature type="region of interest" description="Disordered" evidence="1">
    <location>
        <begin position="580"/>
        <end position="616"/>
    </location>
</feature>
<dbReference type="EMBL" id="KV442123">
    <property type="protein sequence ID" value="OAQ23303.1"/>
    <property type="molecule type" value="Genomic_DNA"/>
</dbReference>
<evidence type="ECO:0000313" key="2">
    <source>
        <dbReference type="EMBL" id="OAQ23303.1"/>
    </source>
</evidence>
<sequence length="716" mass="81794">MDLTSTATSTSGRAMQRKRTRTDNTEMQAYTSIAEMTETTRMTEMPSTQFFAMAELVEILAKSLDASSLINVAMTNRFLFEILEHLLWPELDLCDPNEIQRRLHSPKGREALYRSIGTVRHLKLHVSALHYLVDSMARYSDENHNRPTTIESNFDPTSPKGKTKTLATLPWRGPDWLPELPLVNPLTVALPPITDLCSLDFEMFDSQGQNIFPAATAYTHQEDFSETYYRSLEIRGELELTWLLSHNTALTRVQLNNYAFSSIDVSLHFVRAIARLTSLQDLDLNLRLCEMSLHSILRILYCNLPASLETLRLRCRYYTGRKSDMVIWQSDEGLFAPGDETGPIVHRRGGPLKYLKSIRIVFDHKTNEWLLGEFVRSCPALEAISPPLWPGENCHLLTEAVVDRCPRLRELDNCGHGSADILKALPDDSLDVLSNHSFAAGDKVNPILEMVAMQHCRSIRKIRLVQCQHIDGKTVRSILMNCRSLEHFSVQDKDRSSIRLKDLVEGEWNAVRLKVLDITVELRQQRYTAAYLRKQGQAMPAVTEGTWERLKKFYRRLGALKDIEVLNLRIKSKELQWLDESGQVRPAPPSNSSGKEIDDDWNSDSEPRTENHNSADATFPGFLSLGDKRAGRRGYLKLLAGLTNLRELRGHVQATTSETRWTVGRREMVWMVKNWPSLEVIELFPADGEMGKCRQHLDWFEQEHKNICVKQATPLV</sequence>
<gene>
    <name evidence="2" type="ORF">K457DRAFT_236363</name>
</gene>
<organism evidence="2 3">
    <name type="scientific">Linnemannia elongata AG-77</name>
    <dbReference type="NCBI Taxonomy" id="1314771"/>
    <lineage>
        <taxon>Eukaryota</taxon>
        <taxon>Fungi</taxon>
        <taxon>Fungi incertae sedis</taxon>
        <taxon>Mucoromycota</taxon>
        <taxon>Mortierellomycotina</taxon>
        <taxon>Mortierellomycetes</taxon>
        <taxon>Mortierellales</taxon>
        <taxon>Mortierellaceae</taxon>
        <taxon>Linnemannia</taxon>
    </lineage>
</organism>
<dbReference type="Gene3D" id="3.80.10.10">
    <property type="entry name" value="Ribonuclease Inhibitor"/>
    <property type="match status" value="1"/>
</dbReference>
<name>A0A197JE70_9FUNG</name>
<reference evidence="2 3" key="1">
    <citation type="submission" date="2016-05" db="EMBL/GenBank/DDBJ databases">
        <title>Genome sequencing reveals origins of a unique bacterial endosymbiosis in the earliest lineages of terrestrial Fungi.</title>
        <authorList>
            <consortium name="DOE Joint Genome Institute"/>
            <person name="Uehling J."/>
            <person name="Gryganskyi A."/>
            <person name="Hameed K."/>
            <person name="Tschaplinski T."/>
            <person name="Misztal P."/>
            <person name="Wu S."/>
            <person name="Desiro A."/>
            <person name="Vande Pol N."/>
            <person name="Du Z.-Y."/>
            <person name="Zienkiewicz A."/>
            <person name="Zienkiewicz K."/>
            <person name="Morin E."/>
            <person name="Tisserant E."/>
            <person name="Splivallo R."/>
            <person name="Hainaut M."/>
            <person name="Henrissat B."/>
            <person name="Ohm R."/>
            <person name="Kuo A."/>
            <person name="Yan J."/>
            <person name="Lipzen A."/>
            <person name="Nolan M."/>
            <person name="Labutti K."/>
            <person name="Barry K."/>
            <person name="Goldstein A."/>
            <person name="Labbe J."/>
            <person name="Schadt C."/>
            <person name="Tuskan G."/>
            <person name="Grigoriev I."/>
            <person name="Martin F."/>
            <person name="Vilgalys R."/>
            <person name="Bonito G."/>
        </authorList>
    </citation>
    <scope>NUCLEOTIDE SEQUENCE [LARGE SCALE GENOMIC DNA]</scope>
    <source>
        <strain evidence="2 3">AG-77</strain>
    </source>
</reference>
<dbReference type="InterPro" id="IPR032675">
    <property type="entry name" value="LRR_dom_sf"/>
</dbReference>
<evidence type="ECO:0000256" key="1">
    <source>
        <dbReference type="SAM" id="MobiDB-lite"/>
    </source>
</evidence>
<proteinExistence type="predicted"/>
<evidence type="ECO:0008006" key="4">
    <source>
        <dbReference type="Google" id="ProtNLM"/>
    </source>
</evidence>
<protein>
    <recommendedName>
        <fullName evidence="4">RNI-like protein</fullName>
    </recommendedName>
</protein>
<dbReference type="Proteomes" id="UP000078512">
    <property type="component" value="Unassembled WGS sequence"/>
</dbReference>
<dbReference type="AlphaFoldDB" id="A0A197JE70"/>
<feature type="region of interest" description="Disordered" evidence="1">
    <location>
        <begin position="1"/>
        <end position="24"/>
    </location>
</feature>
<accession>A0A197JE70</accession>
<evidence type="ECO:0000313" key="3">
    <source>
        <dbReference type="Proteomes" id="UP000078512"/>
    </source>
</evidence>
<keyword evidence="3" id="KW-1185">Reference proteome</keyword>
<dbReference type="OrthoDB" id="10540217at2759"/>
<dbReference type="SUPFAM" id="SSF52047">
    <property type="entry name" value="RNI-like"/>
    <property type="match status" value="1"/>
</dbReference>